<dbReference type="EC" id="5.1.3.13" evidence="3 7"/>
<comment type="function">
    <text evidence="2 7">Catalyzes the epimerization of the C3' and C5'positions of dTDP-6-deoxy-D-xylo-4-hexulose, forming dTDP-6-deoxy-L-lyxo-4-hexulose.</text>
</comment>
<comment type="subunit">
    <text evidence="7">Homodimer.</text>
</comment>
<sequence length="189" mass="20967">MSGIKVTQLGRFPDVKLIEARRFEDARGFFSETYSQRAFAEAGIDIAFVQDNQSCSADKGTVRGLHFQTYPFAQDKLVRVLRGSILDVVVDIRHGSPTFGQHEKVVLSAANGLQLLVPIGFAHGLVTLEPETEVFYKVSNFYSAANDGGLLWNDPALGIDWQLATTEPVLSDKDRKHPLLADLPHHFEI</sequence>
<protein>
    <recommendedName>
        <fullName evidence="4 7">dTDP-4-dehydrorhamnose 3,5-epimerase</fullName>
        <ecNumber evidence="3 7">5.1.3.13</ecNumber>
    </recommendedName>
    <alternativeName>
        <fullName evidence="7">Thymidine diphospho-4-keto-rhamnose 3,5-epimerase</fullName>
    </alternativeName>
</protein>
<evidence type="ECO:0000256" key="4">
    <source>
        <dbReference type="ARBA" id="ARBA00019595"/>
    </source>
</evidence>
<dbReference type="Gene3D" id="2.60.120.10">
    <property type="entry name" value="Jelly Rolls"/>
    <property type="match status" value="1"/>
</dbReference>
<dbReference type="SUPFAM" id="SSF51182">
    <property type="entry name" value="RmlC-like cupins"/>
    <property type="match status" value="1"/>
</dbReference>
<evidence type="ECO:0000313" key="8">
    <source>
        <dbReference type="EMBL" id="KAB7740093.1"/>
    </source>
</evidence>
<dbReference type="AlphaFoldDB" id="A0A6N6VJL9"/>
<dbReference type="CDD" id="cd00438">
    <property type="entry name" value="cupin_RmlC"/>
    <property type="match status" value="1"/>
</dbReference>
<organism evidence="8 9">
    <name type="scientific">Parvibaculum sedimenti</name>
    <dbReference type="NCBI Taxonomy" id="2608632"/>
    <lineage>
        <taxon>Bacteria</taxon>
        <taxon>Pseudomonadati</taxon>
        <taxon>Pseudomonadota</taxon>
        <taxon>Alphaproteobacteria</taxon>
        <taxon>Hyphomicrobiales</taxon>
        <taxon>Parvibaculaceae</taxon>
        <taxon>Parvibaculum</taxon>
    </lineage>
</organism>
<feature type="active site" description="Proton acceptor" evidence="5">
    <location>
        <position position="66"/>
    </location>
</feature>
<keyword evidence="9" id="KW-1185">Reference proteome</keyword>
<dbReference type="GO" id="GO:0000271">
    <property type="term" value="P:polysaccharide biosynthetic process"/>
    <property type="evidence" value="ECO:0007669"/>
    <property type="project" value="TreeGrafter"/>
</dbReference>
<evidence type="ECO:0000256" key="6">
    <source>
        <dbReference type="PIRSR" id="PIRSR600888-3"/>
    </source>
</evidence>
<keyword evidence="7 8" id="KW-0413">Isomerase</keyword>
<feature type="site" description="Participates in a stacking interaction with the thymidine ring of dTDP-4-oxo-6-deoxyglucose" evidence="6">
    <location>
        <position position="142"/>
    </location>
</feature>
<evidence type="ECO:0000256" key="1">
    <source>
        <dbReference type="ARBA" id="ARBA00001298"/>
    </source>
</evidence>
<evidence type="ECO:0000256" key="7">
    <source>
        <dbReference type="RuleBase" id="RU364069"/>
    </source>
</evidence>
<comment type="caution">
    <text evidence="8">The sequence shown here is derived from an EMBL/GenBank/DDBJ whole genome shotgun (WGS) entry which is preliminary data.</text>
</comment>
<evidence type="ECO:0000256" key="2">
    <source>
        <dbReference type="ARBA" id="ARBA00001997"/>
    </source>
</evidence>
<dbReference type="Pfam" id="PF00908">
    <property type="entry name" value="dTDP_sugar_isom"/>
    <property type="match status" value="1"/>
</dbReference>
<evidence type="ECO:0000256" key="3">
    <source>
        <dbReference type="ARBA" id="ARBA00012098"/>
    </source>
</evidence>
<dbReference type="InterPro" id="IPR014710">
    <property type="entry name" value="RmlC-like_jellyroll"/>
</dbReference>
<feature type="active site" description="Proton donor" evidence="5">
    <location>
        <position position="136"/>
    </location>
</feature>
<evidence type="ECO:0000256" key="5">
    <source>
        <dbReference type="PIRSR" id="PIRSR600888-1"/>
    </source>
</evidence>
<accession>A0A6N6VJL9</accession>
<evidence type="ECO:0000313" key="9">
    <source>
        <dbReference type="Proteomes" id="UP000468901"/>
    </source>
</evidence>
<dbReference type="UniPathway" id="UPA00124"/>
<comment type="similarity">
    <text evidence="7">Belongs to the dTDP-4-dehydrorhamnose 3,5-epimerase family.</text>
</comment>
<gene>
    <name evidence="8" type="primary">rfbC</name>
    <name evidence="8" type="ORF">F2P47_08755</name>
</gene>
<dbReference type="InterPro" id="IPR000888">
    <property type="entry name" value="RmlC-like"/>
</dbReference>
<dbReference type="EMBL" id="WESC01000007">
    <property type="protein sequence ID" value="KAB7740093.1"/>
    <property type="molecule type" value="Genomic_DNA"/>
</dbReference>
<dbReference type="RefSeq" id="WP_152215979.1">
    <property type="nucleotide sequence ID" value="NZ_WESC01000007.1"/>
</dbReference>
<dbReference type="GO" id="GO:0008830">
    <property type="term" value="F:dTDP-4-dehydrorhamnose 3,5-epimerase activity"/>
    <property type="evidence" value="ECO:0007669"/>
    <property type="project" value="UniProtKB-UniRule"/>
</dbReference>
<reference evidence="8 9" key="1">
    <citation type="submission" date="2019-09" db="EMBL/GenBank/DDBJ databases">
        <title>Parvibaculum sedimenti sp. nov., isolated from sediment.</title>
        <authorList>
            <person name="Wang Y."/>
        </authorList>
    </citation>
    <scope>NUCLEOTIDE SEQUENCE [LARGE SCALE GENOMIC DNA]</scope>
    <source>
        <strain evidence="8 9">HXT-9</strain>
    </source>
</reference>
<dbReference type="PANTHER" id="PTHR21047:SF2">
    <property type="entry name" value="THYMIDINE DIPHOSPHO-4-KETO-RHAMNOSE 3,5-EPIMERASE"/>
    <property type="match status" value="1"/>
</dbReference>
<dbReference type="GO" id="GO:0019305">
    <property type="term" value="P:dTDP-rhamnose biosynthetic process"/>
    <property type="evidence" value="ECO:0007669"/>
    <property type="project" value="UniProtKB-UniRule"/>
</dbReference>
<comment type="catalytic activity">
    <reaction evidence="1 7">
        <text>dTDP-4-dehydro-6-deoxy-alpha-D-glucose = dTDP-4-dehydro-beta-L-rhamnose</text>
        <dbReference type="Rhea" id="RHEA:16969"/>
        <dbReference type="ChEBI" id="CHEBI:57649"/>
        <dbReference type="ChEBI" id="CHEBI:62830"/>
        <dbReference type="EC" id="5.1.3.13"/>
    </reaction>
</comment>
<dbReference type="NCBIfam" id="TIGR01221">
    <property type="entry name" value="rmlC"/>
    <property type="match status" value="1"/>
</dbReference>
<dbReference type="InterPro" id="IPR011051">
    <property type="entry name" value="RmlC_Cupin_sf"/>
</dbReference>
<comment type="pathway">
    <text evidence="7">Carbohydrate biosynthesis; dTDP-L-rhamnose biosynthesis.</text>
</comment>
<name>A0A6N6VJL9_9HYPH</name>
<proteinExistence type="inferred from homology"/>
<dbReference type="PANTHER" id="PTHR21047">
    <property type="entry name" value="DTDP-6-DEOXY-D-GLUCOSE-3,5 EPIMERASE"/>
    <property type="match status" value="1"/>
</dbReference>
<dbReference type="GO" id="GO:0005829">
    <property type="term" value="C:cytosol"/>
    <property type="evidence" value="ECO:0007669"/>
    <property type="project" value="TreeGrafter"/>
</dbReference>
<dbReference type="Proteomes" id="UP000468901">
    <property type="component" value="Unassembled WGS sequence"/>
</dbReference>